<dbReference type="STRING" id="1391654.AKJ09_09860"/>
<protein>
    <submittedName>
        <fullName evidence="1">Uncharacterized protein</fullName>
    </submittedName>
</protein>
<sequence length="82" mass="9015">MLDPGWGFGLEQYLGKPLPSSFASDIEIGVRDTFHDRVSDARCVVTPVAGELDSYRLDLTVEVDGEFLELALSMTPSGVRRL</sequence>
<keyword evidence="2" id="KW-1185">Reference proteome</keyword>
<accession>A0A0K1QBZ9</accession>
<dbReference type="Proteomes" id="UP000064967">
    <property type="component" value="Chromosome"/>
</dbReference>
<name>A0A0K1QBZ9_9BACT</name>
<organism evidence="1 2">
    <name type="scientific">Labilithrix luteola</name>
    <dbReference type="NCBI Taxonomy" id="1391654"/>
    <lineage>
        <taxon>Bacteria</taxon>
        <taxon>Pseudomonadati</taxon>
        <taxon>Myxococcota</taxon>
        <taxon>Polyangia</taxon>
        <taxon>Polyangiales</taxon>
        <taxon>Labilitrichaceae</taxon>
        <taxon>Labilithrix</taxon>
    </lineage>
</organism>
<gene>
    <name evidence="1" type="ORF">AKJ09_09860</name>
</gene>
<proteinExistence type="predicted"/>
<dbReference type="KEGG" id="llu:AKJ09_09860"/>
<evidence type="ECO:0000313" key="2">
    <source>
        <dbReference type="Proteomes" id="UP000064967"/>
    </source>
</evidence>
<dbReference type="AlphaFoldDB" id="A0A0K1QBZ9"/>
<evidence type="ECO:0000313" key="1">
    <source>
        <dbReference type="EMBL" id="AKV03197.1"/>
    </source>
</evidence>
<reference evidence="1 2" key="1">
    <citation type="submission" date="2015-08" db="EMBL/GenBank/DDBJ databases">
        <authorList>
            <person name="Babu N.S."/>
            <person name="Beckwith C.J."/>
            <person name="Beseler K.G."/>
            <person name="Brison A."/>
            <person name="Carone J.V."/>
            <person name="Caskin T.P."/>
            <person name="Diamond M."/>
            <person name="Durham M.E."/>
            <person name="Foxe J.M."/>
            <person name="Go M."/>
            <person name="Henderson B.A."/>
            <person name="Jones I.B."/>
            <person name="McGettigan J.A."/>
            <person name="Micheletti S.J."/>
            <person name="Nasrallah M.E."/>
            <person name="Ortiz D."/>
            <person name="Piller C.R."/>
            <person name="Privatt S.R."/>
            <person name="Schneider S.L."/>
            <person name="Sharp S."/>
            <person name="Smith T.C."/>
            <person name="Stanton J.D."/>
            <person name="Ullery H.E."/>
            <person name="Wilson R.J."/>
            <person name="Serrano M.G."/>
            <person name="Buck G."/>
            <person name="Lee V."/>
            <person name="Wang Y."/>
            <person name="Carvalho R."/>
            <person name="Voegtly L."/>
            <person name="Shi R."/>
            <person name="Duckworth R."/>
            <person name="Johnson A."/>
            <person name="Loviza R."/>
            <person name="Walstead R."/>
            <person name="Shah Z."/>
            <person name="Kiflezghi M."/>
            <person name="Wade K."/>
            <person name="Ball S.L."/>
            <person name="Bradley K.W."/>
            <person name="Asai D.J."/>
            <person name="Bowman C.A."/>
            <person name="Russell D.A."/>
            <person name="Pope W.H."/>
            <person name="Jacobs-Sera D."/>
            <person name="Hendrix R.W."/>
            <person name="Hatfull G.F."/>
        </authorList>
    </citation>
    <scope>NUCLEOTIDE SEQUENCE [LARGE SCALE GENOMIC DNA]</scope>
    <source>
        <strain evidence="1 2">DSM 27648</strain>
    </source>
</reference>
<dbReference type="EMBL" id="CP012333">
    <property type="protein sequence ID" value="AKV03197.1"/>
    <property type="molecule type" value="Genomic_DNA"/>
</dbReference>